<feature type="compositionally biased region" description="Acidic residues" evidence="4">
    <location>
        <begin position="127"/>
        <end position="137"/>
    </location>
</feature>
<evidence type="ECO:0000256" key="2">
    <source>
        <dbReference type="ARBA" id="ARBA00022927"/>
    </source>
</evidence>
<evidence type="ECO:0000259" key="5">
    <source>
        <dbReference type="Pfam" id="PF23411"/>
    </source>
</evidence>
<dbReference type="Gene3D" id="1.25.40.10">
    <property type="entry name" value="Tetratricopeptide repeat domain"/>
    <property type="match status" value="1"/>
</dbReference>
<dbReference type="RefSeq" id="XP_066828353.1">
    <property type="nucleotide sequence ID" value="XM_066971301.1"/>
</dbReference>
<organism evidence="6 7">
    <name type="scientific">Lodderomyces beijingensis</name>
    <dbReference type="NCBI Taxonomy" id="1775926"/>
    <lineage>
        <taxon>Eukaryota</taxon>
        <taxon>Fungi</taxon>
        <taxon>Dikarya</taxon>
        <taxon>Ascomycota</taxon>
        <taxon>Saccharomycotina</taxon>
        <taxon>Pichiomycetes</taxon>
        <taxon>Debaryomycetaceae</taxon>
        <taxon>Candida/Lodderomyces clade</taxon>
        <taxon>Lodderomyces</taxon>
    </lineage>
</organism>
<keyword evidence="1" id="KW-0813">Transport</keyword>
<dbReference type="InterPro" id="IPR036322">
    <property type="entry name" value="WD40_repeat_dom_sf"/>
</dbReference>
<feature type="compositionally biased region" description="Basic and acidic residues" evidence="4">
    <location>
        <begin position="1"/>
        <end position="12"/>
    </location>
</feature>
<protein>
    <recommendedName>
        <fullName evidence="5">Vps41 beta-propeller domain-containing protein</fullName>
    </recommendedName>
</protein>
<dbReference type="InterPro" id="IPR011990">
    <property type="entry name" value="TPR-like_helical_dom_sf"/>
</dbReference>
<reference evidence="6 7" key="1">
    <citation type="submission" date="2024-03" db="EMBL/GenBank/DDBJ databases">
        <authorList>
            <person name="Brejova B."/>
        </authorList>
    </citation>
    <scope>NUCLEOTIDE SEQUENCE [LARGE SCALE GENOMIC DNA]</scope>
    <source>
        <strain evidence="6 7">CBS 14171</strain>
    </source>
</reference>
<dbReference type="PANTHER" id="PTHR12616">
    <property type="entry name" value="VACUOLAR PROTEIN SORTING VPS41"/>
    <property type="match status" value="1"/>
</dbReference>
<dbReference type="InterPro" id="IPR015943">
    <property type="entry name" value="WD40/YVTN_repeat-like_dom_sf"/>
</dbReference>
<dbReference type="EMBL" id="OZ022406">
    <property type="protein sequence ID" value="CAK9436893.1"/>
    <property type="molecule type" value="Genomic_DNA"/>
</dbReference>
<evidence type="ECO:0000313" key="7">
    <source>
        <dbReference type="Proteomes" id="UP001497383"/>
    </source>
</evidence>
<dbReference type="InterPro" id="IPR045111">
    <property type="entry name" value="Vps41/Vps8"/>
</dbReference>
<dbReference type="Pfam" id="PF23411">
    <property type="entry name" value="Beta-prop_Vps41"/>
    <property type="match status" value="1"/>
</dbReference>
<evidence type="ECO:0000313" key="6">
    <source>
        <dbReference type="EMBL" id="CAK9436893.1"/>
    </source>
</evidence>
<evidence type="ECO:0000256" key="3">
    <source>
        <dbReference type="PROSITE-ProRule" id="PRU01006"/>
    </source>
</evidence>
<dbReference type="PANTHER" id="PTHR12616:SF1">
    <property type="entry name" value="VACUOLAR PROTEIN SORTING-ASSOCIATED PROTEIN 41 HOMOLOG"/>
    <property type="match status" value="1"/>
</dbReference>
<accession>A0ABP0ZJ79</accession>
<feature type="compositionally biased region" description="Polar residues" evidence="4">
    <location>
        <begin position="50"/>
        <end position="73"/>
    </location>
</feature>
<dbReference type="InterPro" id="IPR000547">
    <property type="entry name" value="Clathrin_H-chain/VPS_repeat"/>
</dbReference>
<dbReference type="SMART" id="SM00299">
    <property type="entry name" value="CLH"/>
    <property type="match status" value="1"/>
</dbReference>
<dbReference type="SUPFAM" id="SSF50978">
    <property type="entry name" value="WD40 repeat-like"/>
    <property type="match status" value="1"/>
</dbReference>
<sequence>MDNRESPKREDAAGSPSEETTTDLQGHQGQQQQEQEQAHKNGRKMEKVRSGNNGDSIGSPQPRSESSSNFTSPENEHLDSVREAEDTFATANEATVLNDTDYSVTSPSFQPEKQQSADKGSGSASASEDENDDDDETEPPKLKYSRITQLPPNFFTKDPVSSCTFSENYFIFATHSGVIHICKPNFESVRTFKAHRASVLSVFTDGTFFASASMDGTVVIGSILDVDDIIAYDFHRPVHAIILLENYASKRSFITGGMSGEIIFSTKGWLGKKADYVYSKGTGGAIVGLYIVGNDLIVWMNDEGTHFFQISNRKIVKTIPKPSDSPRSDLYWPRVIFEDPDRLVIAWSNYIWSLKISLKSKDDINKNENEAVAPASSGMSRILPSTASISFRAVQEKKIEIEHIFKLQELICGIASFKDDLWMILAYAPPTITEDDGKTSRQFHNPELKLINSMTGEVEFEQELGLRDVTNLGLNDFKLGSHIERVPVYYIISAKDGVVAEEYQLNDRLEWYLSRENYIKAWELGQHLVTSQKRLSFGIQHVDSLIKDDEWTNAANFLVALLPYPERKRPGLQDKLSVSSSEEKDRWKEVEAEAEAEVDIEADAVEVKEEDAAFYGKEYEKEWVDQWTTWANIFIRSGHVEELTEVIPRSEELPKAIFTEILLYWVDKDSLRTRVLVNEWSTAVYDVDAVQTRLKDRLAQKSQDMDLERSLVTVYDKSGQQVKAVAHLVKLQDRHIVAYLHQNQILYKFISQLPKFIELQVGGKGQLETLPVSQLESELSHTIDILVEHRLEISPNELVRLFQYANLSIVNYFYLLKLGAVDSLQTQNFGNELIKLFADFNRSLLLPYLTDSDNYNVDKAIEICQTREFYSELIYLLGKIGEYKQAINLVIHKLEDAKLAIEFATRLQDQDTWNTVVEEAMSRPRFIRQLIATSDVDESINRFYDPVTILCKMDEMNLLSGKDANQSAALLKQSIVEFDSRNQSNKLINQIILAMIVKQSQDIAKVLKDSLLRGVAVDFEDEGDPGEKQKWHDALHNFDPVVL</sequence>
<feature type="region of interest" description="Disordered" evidence="4">
    <location>
        <begin position="1"/>
        <end position="144"/>
    </location>
</feature>
<dbReference type="Proteomes" id="UP001497383">
    <property type="component" value="Chromosome 2"/>
</dbReference>
<dbReference type="PROSITE" id="PS50236">
    <property type="entry name" value="CHCR"/>
    <property type="match status" value="1"/>
</dbReference>
<feature type="compositionally biased region" description="Basic and acidic residues" evidence="4">
    <location>
        <begin position="74"/>
        <end position="85"/>
    </location>
</feature>
<gene>
    <name evidence="6" type="ORF">LODBEIA_P14150</name>
</gene>
<keyword evidence="7" id="KW-1185">Reference proteome</keyword>
<keyword evidence="2" id="KW-0653">Protein transport</keyword>
<feature type="repeat" description="CHCR" evidence="3">
    <location>
        <begin position="786"/>
        <end position="929"/>
    </location>
</feature>
<name>A0ABP0ZJ79_9ASCO</name>
<dbReference type="Gene3D" id="2.130.10.10">
    <property type="entry name" value="YVTN repeat-like/Quinoprotein amine dehydrogenase"/>
    <property type="match status" value="1"/>
</dbReference>
<dbReference type="SMART" id="SM00320">
    <property type="entry name" value="WD40"/>
    <property type="match status" value="2"/>
</dbReference>
<feature type="compositionally biased region" description="Basic and acidic residues" evidence="4">
    <location>
        <begin position="36"/>
        <end position="49"/>
    </location>
</feature>
<dbReference type="Pfam" id="PF23556">
    <property type="entry name" value="TPR_Vps41"/>
    <property type="match status" value="1"/>
</dbReference>
<dbReference type="GeneID" id="92206611"/>
<evidence type="ECO:0000256" key="4">
    <source>
        <dbReference type="SAM" id="MobiDB-lite"/>
    </source>
</evidence>
<dbReference type="InterPro" id="IPR001680">
    <property type="entry name" value="WD40_rpt"/>
</dbReference>
<evidence type="ECO:0000256" key="1">
    <source>
        <dbReference type="ARBA" id="ARBA00022448"/>
    </source>
</evidence>
<feature type="compositionally biased region" description="Low complexity" evidence="4">
    <location>
        <begin position="25"/>
        <end position="35"/>
    </location>
</feature>
<feature type="compositionally biased region" description="Polar residues" evidence="4">
    <location>
        <begin position="89"/>
        <end position="114"/>
    </location>
</feature>
<dbReference type="InterPro" id="IPR057780">
    <property type="entry name" value="Beta-prop_Vps41"/>
</dbReference>
<proteinExistence type="predicted"/>
<feature type="compositionally biased region" description="Low complexity" evidence="4">
    <location>
        <begin position="117"/>
        <end position="126"/>
    </location>
</feature>
<feature type="domain" description="Vps41 beta-propeller" evidence="5">
    <location>
        <begin position="142"/>
        <end position="502"/>
    </location>
</feature>